<dbReference type="InterPro" id="IPR020635">
    <property type="entry name" value="Tyr_kinase_cat_dom"/>
</dbReference>
<evidence type="ECO:0000256" key="8">
    <source>
        <dbReference type="ARBA" id="ARBA00047899"/>
    </source>
</evidence>
<dbReference type="EC" id="2.7.10.2" evidence="1"/>
<evidence type="ECO:0000259" key="11">
    <source>
        <dbReference type="SMART" id="SM00219"/>
    </source>
</evidence>
<dbReference type="SUPFAM" id="SSF56112">
    <property type="entry name" value="Protein kinase-like (PK-like)"/>
    <property type="match status" value="1"/>
</dbReference>
<gene>
    <name evidence="12" type="primary">TNK2</name>
    <name evidence="12" type="ORF">BLAG_LOCUS4081</name>
</gene>
<feature type="region of interest" description="Disordered" evidence="10">
    <location>
        <begin position="461"/>
        <end position="658"/>
    </location>
</feature>
<dbReference type="FunFam" id="1.10.510.10:FF:000521">
    <property type="entry name" value="Tyrosine-protein kinase pr2"/>
    <property type="match status" value="1"/>
</dbReference>
<feature type="binding site" evidence="9">
    <location>
        <position position="155"/>
    </location>
    <ligand>
        <name>ATP</name>
        <dbReference type="ChEBI" id="CHEBI:30616"/>
    </ligand>
</feature>
<dbReference type="PROSITE" id="PS00109">
    <property type="entry name" value="PROTEIN_KINASE_TYR"/>
    <property type="match status" value="1"/>
</dbReference>
<dbReference type="InterPro" id="IPR017441">
    <property type="entry name" value="Protein_kinase_ATP_BS"/>
</dbReference>
<feature type="compositionally biased region" description="Polar residues" evidence="10">
    <location>
        <begin position="794"/>
        <end position="812"/>
    </location>
</feature>
<dbReference type="GO" id="GO:0005524">
    <property type="term" value="F:ATP binding"/>
    <property type="evidence" value="ECO:0007669"/>
    <property type="project" value="UniProtKB-UniRule"/>
</dbReference>
<evidence type="ECO:0000256" key="10">
    <source>
        <dbReference type="SAM" id="MobiDB-lite"/>
    </source>
</evidence>
<dbReference type="PANTHER" id="PTHR24418">
    <property type="entry name" value="TYROSINE-PROTEIN KINASE"/>
    <property type="match status" value="1"/>
</dbReference>
<dbReference type="OrthoDB" id="9997343at2759"/>
<evidence type="ECO:0000313" key="13">
    <source>
        <dbReference type="Proteomes" id="UP000838412"/>
    </source>
</evidence>
<name>A0A8J9YMW2_BRALA</name>
<keyword evidence="6 9" id="KW-0067">ATP-binding</keyword>
<dbReference type="InterPro" id="IPR008266">
    <property type="entry name" value="Tyr_kinase_AS"/>
</dbReference>
<keyword evidence="5" id="KW-0418">Kinase</keyword>
<dbReference type="AlphaFoldDB" id="A0A8J9YMW2"/>
<keyword evidence="4 9" id="KW-0547">Nucleotide-binding</keyword>
<dbReference type="Gene3D" id="3.30.200.20">
    <property type="entry name" value="Phosphorylase Kinase, domain 1"/>
    <property type="match status" value="1"/>
</dbReference>
<dbReference type="PRINTS" id="PR00109">
    <property type="entry name" value="TYRKINASE"/>
</dbReference>
<evidence type="ECO:0000256" key="4">
    <source>
        <dbReference type="ARBA" id="ARBA00022741"/>
    </source>
</evidence>
<protein>
    <recommendedName>
        <fullName evidence="1">non-specific protein-tyrosine kinase</fullName>
        <ecNumber evidence="1">2.7.10.2</ecNumber>
    </recommendedName>
</protein>
<dbReference type="InterPro" id="IPR001245">
    <property type="entry name" value="Ser-Thr/Tyr_kinase_cat_dom"/>
</dbReference>
<evidence type="ECO:0000256" key="1">
    <source>
        <dbReference type="ARBA" id="ARBA00011903"/>
    </source>
</evidence>
<organism evidence="12 13">
    <name type="scientific">Branchiostoma lanceolatum</name>
    <name type="common">Common lancelet</name>
    <name type="synonym">Amphioxus lanceolatum</name>
    <dbReference type="NCBI Taxonomy" id="7740"/>
    <lineage>
        <taxon>Eukaryota</taxon>
        <taxon>Metazoa</taxon>
        <taxon>Chordata</taxon>
        <taxon>Cephalochordata</taxon>
        <taxon>Leptocardii</taxon>
        <taxon>Amphioxiformes</taxon>
        <taxon>Branchiostomatidae</taxon>
        <taxon>Branchiostoma</taxon>
    </lineage>
</organism>
<dbReference type="InterPro" id="IPR055175">
    <property type="entry name" value="ACK/TNK-like_SAM"/>
</dbReference>
<reference evidence="12" key="1">
    <citation type="submission" date="2022-01" db="EMBL/GenBank/DDBJ databases">
        <authorList>
            <person name="Braso-Vives M."/>
        </authorList>
    </citation>
    <scope>NUCLEOTIDE SEQUENCE</scope>
</reference>
<keyword evidence="2" id="KW-0728">SH3 domain</keyword>
<dbReference type="GO" id="GO:0004715">
    <property type="term" value="F:non-membrane spanning protein tyrosine kinase activity"/>
    <property type="evidence" value="ECO:0007669"/>
    <property type="project" value="UniProtKB-EC"/>
</dbReference>
<dbReference type="Gene3D" id="1.10.510.10">
    <property type="entry name" value="Transferase(Phosphotransferase) domain 1"/>
    <property type="match status" value="1"/>
</dbReference>
<evidence type="ECO:0000256" key="7">
    <source>
        <dbReference type="ARBA" id="ARBA00023137"/>
    </source>
</evidence>
<evidence type="ECO:0000256" key="5">
    <source>
        <dbReference type="ARBA" id="ARBA00022777"/>
    </source>
</evidence>
<dbReference type="InterPro" id="IPR050198">
    <property type="entry name" value="Non-receptor_tyrosine_kinases"/>
</dbReference>
<comment type="catalytic activity">
    <reaction evidence="8">
        <text>L-threonyl-[protein] + ATP = O-phospho-L-threonyl-[protein] + ADP + H(+)</text>
        <dbReference type="Rhea" id="RHEA:46608"/>
        <dbReference type="Rhea" id="RHEA-COMP:11060"/>
        <dbReference type="Rhea" id="RHEA-COMP:11605"/>
        <dbReference type="ChEBI" id="CHEBI:15378"/>
        <dbReference type="ChEBI" id="CHEBI:30013"/>
        <dbReference type="ChEBI" id="CHEBI:30616"/>
        <dbReference type="ChEBI" id="CHEBI:61977"/>
        <dbReference type="ChEBI" id="CHEBI:456216"/>
        <dbReference type="EC" id="2.7.11.1"/>
    </reaction>
</comment>
<dbReference type="InterPro" id="IPR011009">
    <property type="entry name" value="Kinase-like_dom_sf"/>
</dbReference>
<dbReference type="Pfam" id="PF07714">
    <property type="entry name" value="PK_Tyr_Ser-Thr"/>
    <property type="match status" value="1"/>
</dbReference>
<evidence type="ECO:0000256" key="9">
    <source>
        <dbReference type="PROSITE-ProRule" id="PRU10141"/>
    </source>
</evidence>
<dbReference type="PROSITE" id="PS00107">
    <property type="entry name" value="PROTEIN_KINASE_ATP"/>
    <property type="match status" value="1"/>
</dbReference>
<accession>A0A8J9YMW2</accession>
<keyword evidence="13" id="KW-1185">Reference proteome</keyword>
<feature type="domain" description="Tyrosine-protein kinase catalytic" evidence="11">
    <location>
        <begin position="120"/>
        <end position="387"/>
    </location>
</feature>
<feature type="compositionally biased region" description="Polar residues" evidence="10">
    <location>
        <begin position="927"/>
        <end position="942"/>
    </location>
</feature>
<feature type="compositionally biased region" description="Basic and acidic residues" evidence="10">
    <location>
        <begin position="943"/>
        <end position="961"/>
    </location>
</feature>
<evidence type="ECO:0000256" key="3">
    <source>
        <dbReference type="ARBA" id="ARBA00022679"/>
    </source>
</evidence>
<evidence type="ECO:0000256" key="2">
    <source>
        <dbReference type="ARBA" id="ARBA00022443"/>
    </source>
</evidence>
<proteinExistence type="predicted"/>
<dbReference type="Pfam" id="PF22931">
    <property type="entry name" value="SAM_TNK"/>
    <property type="match status" value="1"/>
</dbReference>
<dbReference type="GO" id="GO:0004674">
    <property type="term" value="F:protein serine/threonine kinase activity"/>
    <property type="evidence" value="ECO:0007669"/>
    <property type="project" value="UniProtKB-EC"/>
</dbReference>
<evidence type="ECO:0000256" key="6">
    <source>
        <dbReference type="ARBA" id="ARBA00022840"/>
    </source>
</evidence>
<feature type="compositionally biased region" description="Basic and acidic residues" evidence="10">
    <location>
        <begin position="819"/>
        <end position="829"/>
    </location>
</feature>
<feature type="region of interest" description="Disordered" evidence="10">
    <location>
        <begin position="685"/>
        <end position="993"/>
    </location>
</feature>
<keyword evidence="3" id="KW-0808">Transferase</keyword>
<feature type="compositionally biased region" description="Basic and acidic residues" evidence="10">
    <location>
        <begin position="482"/>
        <end position="496"/>
    </location>
</feature>
<sequence length="1080" mass="120133">MQRQPSKTKMEVVGDKNNDLFEFLVGAELEMYTNAFKETLKVNSVAQLRDVDKKDLQIVGLSRPEQKRFKRYYDKRFGTWSKLKKVFKRETESKAAPTDRLPTSPANVGRDRHLIPSDAITINYRAEPLGKGEFGIVYRGVWRREDGQRIQCAVKTLTKERFETAQSEFFKEATIMCSMEHDNIVRLYGIVLDLCLGSLMMVSELAPLRSLSDCLRDWNQRPLFPVVILCDLVIQIASGMQYLDSKGLVHRDLAARNILVFSPTLVKVSDFGLTRALGVGRTYFKTATTDRKLPFAWCAPEAINEFVFTSATDVWSFAVTMWEMFSYGEQPWATYSGEQIRQAIGPPMYHRLERPRFCPFSHYRIMHDCWSHKPKERPTFTKLCQVLEEAKPEQRVAIGDVDGDVVHNLMTVKAGDVITVLEKPSDNHGWLGALDEDKIGFFDPEMTEPFQTEAEKQEKAAAAIDKKRKLKKTPQPSTVQKEGNHYETRPSAKHDGFNALSKFYMSMRGKRRPGDGQSDSGGGASSSAERDQYCSLQEETLQEKPSDMPEEEVSDSVDSREPKTSTVTFEFPPAQAESGGAAGGVEDKRHYENLNGTDLSAQPDPDVGHVLMPFSPRPDYDVPRPQPRPEAVGADADCRETSVDDVTYDVPSLNPRPSTMYFMRMPDLGCEGLLDEVMSSFSTETLESLGVDEPPRSRPTSQTVKRAPLATGESDSPVVTRTRQRNESAPSELHISEPEKTKASSSKVLDTKSKKNVNGKNGARSKLLNDVPRQSPKAATKDLKLQATKKVTGVSKNRTNGKTGSDATSRQSPKPLLMLKEDETSEKSTRAPSTERSQTRVKTSNGSSKQASKPVGKAEKKPSATCQCGRNGTRVVGKGSPSETTKDGTRAAGKGSPSETTKDGTRVAGKGSPSETTKDGTRATGKCSPSETTKATRKTSPNCKDEKEEASKKAHSRKSEQSQETSGGNAVVMRKLGRENRERRPRSGSGEDGLVKFMKRALPDEATPEMCALALQATNCNVEQANKFVKLQLRTRQDYSQSDVRAHALRRLKQNNWDINKTTRVLLGEEYDKHSVGKLQ</sequence>
<dbReference type="SMART" id="SM00219">
    <property type="entry name" value="TyrKc"/>
    <property type="match status" value="1"/>
</dbReference>
<dbReference type="EMBL" id="OV696696">
    <property type="protein sequence ID" value="CAH1239944.1"/>
    <property type="molecule type" value="Genomic_DNA"/>
</dbReference>
<feature type="compositionally biased region" description="Polar residues" evidence="10">
    <location>
        <begin position="830"/>
        <end position="851"/>
    </location>
</feature>
<keyword evidence="7" id="KW-0829">Tyrosine-protein kinase</keyword>
<dbReference type="Proteomes" id="UP000838412">
    <property type="component" value="Chromosome 11"/>
</dbReference>
<evidence type="ECO:0000313" key="12">
    <source>
        <dbReference type="EMBL" id="CAH1239944.1"/>
    </source>
</evidence>